<accession>A0A9X2GYB0</accession>
<dbReference type="RefSeq" id="WP_156999493.1">
    <property type="nucleotide sequence ID" value="NZ_BAAANU010000015.1"/>
</dbReference>
<dbReference type="Proteomes" id="UP001139722">
    <property type="component" value="Unassembled WGS sequence"/>
</dbReference>
<keyword evidence="2" id="KW-1185">Reference proteome</keyword>
<protein>
    <recommendedName>
        <fullName evidence="3">Glycosyltransferase</fullName>
    </recommendedName>
</protein>
<dbReference type="Gene3D" id="3.40.50.2000">
    <property type="entry name" value="Glycogen Phosphorylase B"/>
    <property type="match status" value="1"/>
</dbReference>
<proteinExistence type="predicted"/>
<evidence type="ECO:0000313" key="1">
    <source>
        <dbReference type="EMBL" id="MCP2371295.1"/>
    </source>
</evidence>
<sequence>MLPKGVGALAGRFSRFVPESLLTRILPARLRYDRHALPVAEAPATPVRLFIAPVNFAGQGWQWARAAERLPGVGAVSMAYRIGTEFGYPVDQVVPASAYVLSRSWQAAQLDAVRTGFGHVLVEAERHPFGRVYDQTVEQQVRGLVGRGIGVAMLAHGSDVRLPSRHAARHPDSPFADPEWDQVAVFERQAARHLALLERLGQPVFISTLGLLEDLPAAQWLPVVVDVDAWAGGPPPMRRERPVVAHAPSSGRMKGSDLVDPVLTRLHDEGTIEYRRVEGVPAAEMPDVYRNADIVLDQFRIGDYGVAACEALSAGRIVVGHVADEVRRAVLERTGRELPIVESTGASVERVIRELVADPGAPARAERGIEFVREVHDGRASAAALSGFLGVDPEGVLPPRP</sequence>
<name>A0A9X2GYB0_9MICO</name>
<organism evidence="1 2">
    <name type="scientific">Agromyces terreus</name>
    <dbReference type="NCBI Taxonomy" id="424795"/>
    <lineage>
        <taxon>Bacteria</taxon>
        <taxon>Bacillati</taxon>
        <taxon>Actinomycetota</taxon>
        <taxon>Actinomycetes</taxon>
        <taxon>Micrococcales</taxon>
        <taxon>Microbacteriaceae</taxon>
        <taxon>Agromyces</taxon>
    </lineage>
</organism>
<gene>
    <name evidence="1" type="ORF">BJ978_001971</name>
</gene>
<dbReference type="SUPFAM" id="SSF53756">
    <property type="entry name" value="UDP-Glycosyltransferase/glycogen phosphorylase"/>
    <property type="match status" value="1"/>
</dbReference>
<reference evidence="1" key="1">
    <citation type="submission" date="2022-06" db="EMBL/GenBank/DDBJ databases">
        <title>Sequencing the genomes of 1000 actinobacteria strains.</title>
        <authorList>
            <person name="Klenk H.-P."/>
        </authorList>
    </citation>
    <scope>NUCLEOTIDE SEQUENCE</scope>
    <source>
        <strain evidence="1">DSM 22016</strain>
    </source>
</reference>
<comment type="caution">
    <text evidence="1">The sequence shown here is derived from an EMBL/GenBank/DDBJ whole genome shotgun (WGS) entry which is preliminary data.</text>
</comment>
<dbReference type="OrthoDB" id="9809622at2"/>
<dbReference type="AlphaFoldDB" id="A0A9X2GYB0"/>
<evidence type="ECO:0000313" key="2">
    <source>
        <dbReference type="Proteomes" id="UP001139722"/>
    </source>
</evidence>
<dbReference type="EMBL" id="JAMZDY010000001">
    <property type="protein sequence ID" value="MCP2371295.1"/>
    <property type="molecule type" value="Genomic_DNA"/>
</dbReference>
<evidence type="ECO:0008006" key="3">
    <source>
        <dbReference type="Google" id="ProtNLM"/>
    </source>
</evidence>